<comment type="caution">
    <text evidence="1">The sequence shown here is derived from an EMBL/GenBank/DDBJ whole genome shotgun (WGS) entry which is preliminary data.</text>
</comment>
<proteinExistence type="predicted"/>
<protein>
    <submittedName>
        <fullName evidence="1">Uncharacterized protein</fullName>
    </submittedName>
</protein>
<dbReference type="Proteomes" id="UP000724584">
    <property type="component" value="Unassembled WGS sequence"/>
</dbReference>
<name>A0ACB7PGU6_9PEZI</name>
<reference evidence="1 2" key="1">
    <citation type="journal article" date="2021" name="Nat. Commun.">
        <title>Genetic determinants of endophytism in the Arabidopsis root mycobiome.</title>
        <authorList>
            <person name="Mesny F."/>
            <person name="Miyauchi S."/>
            <person name="Thiergart T."/>
            <person name="Pickel B."/>
            <person name="Atanasova L."/>
            <person name="Karlsson M."/>
            <person name="Huettel B."/>
            <person name="Barry K.W."/>
            <person name="Haridas S."/>
            <person name="Chen C."/>
            <person name="Bauer D."/>
            <person name="Andreopoulos W."/>
            <person name="Pangilinan J."/>
            <person name="LaButti K."/>
            <person name="Riley R."/>
            <person name="Lipzen A."/>
            <person name="Clum A."/>
            <person name="Drula E."/>
            <person name="Henrissat B."/>
            <person name="Kohler A."/>
            <person name="Grigoriev I.V."/>
            <person name="Martin F.M."/>
            <person name="Hacquard S."/>
        </authorList>
    </citation>
    <scope>NUCLEOTIDE SEQUENCE [LARGE SCALE GENOMIC DNA]</scope>
    <source>
        <strain evidence="1 2">MPI-SDFR-AT-0079</strain>
    </source>
</reference>
<dbReference type="EMBL" id="JAGIZQ010000003">
    <property type="protein sequence ID" value="KAH6637195.1"/>
    <property type="molecule type" value="Genomic_DNA"/>
</dbReference>
<evidence type="ECO:0000313" key="2">
    <source>
        <dbReference type="Proteomes" id="UP000724584"/>
    </source>
</evidence>
<keyword evidence="2" id="KW-1185">Reference proteome</keyword>
<sequence length="227" mass="25383">MSHYDPNGYMQYKGIRDYYEQLTQNPPENVVDNLWSNILRDYFMNREGFLLLMVQAPHVPGVSKKSTGVAIRYIKNERTEPKPLILIKNKRASEETKDVSWRDAVAELTDDMILSRRNLVPTGQASETMFGIVTVGRYSRFYIMEPYQDTLMDHPSTKGALLEFQTHELDIVALLLSMKAVALRPSSSSSSDAGDARPVSRDSNTTSRPASRGSTTVSLPASSGTSL</sequence>
<gene>
    <name evidence="1" type="ORF">F5144DRAFT_209002</name>
</gene>
<evidence type="ECO:0000313" key="1">
    <source>
        <dbReference type="EMBL" id="KAH6637195.1"/>
    </source>
</evidence>
<accession>A0ACB7PGU6</accession>
<organism evidence="1 2">
    <name type="scientific">Chaetomium tenue</name>
    <dbReference type="NCBI Taxonomy" id="1854479"/>
    <lineage>
        <taxon>Eukaryota</taxon>
        <taxon>Fungi</taxon>
        <taxon>Dikarya</taxon>
        <taxon>Ascomycota</taxon>
        <taxon>Pezizomycotina</taxon>
        <taxon>Sordariomycetes</taxon>
        <taxon>Sordariomycetidae</taxon>
        <taxon>Sordariales</taxon>
        <taxon>Chaetomiaceae</taxon>
        <taxon>Chaetomium</taxon>
    </lineage>
</organism>